<dbReference type="AlphaFoldDB" id="A0A7S2UPJ5"/>
<sequence>MLVLNRNEPTVRHLSAMAPSRGEAKKRLLVGTPTSTTTDSCRVRVLLWRFLWFVMSFSIAESALVVSVSMAARVFGRTGSWTVSALYFSYAMGTLLTSRIIMVETTQHNSLKLALVIGQFGLLPIHLASYHAAHTQTDDQGGIILPIMDSVLLVASAILSGAAAGIAWAAAGAFVTNTALALSELHMEQIKNDPIVETSTCDPSERTGNGKRHTALWGGIGDMWRSKVDEALFAHKDFHSLAGNLMAFFNVVLVLTISTGHAFSSMLLFPVDDTSHVIQLYLDMLLVASFSAIAMVVLVWDPPLATNTHVDMHTNVENTTGVIQQLMEGSDQKTKSLLYSIFLTLEHPQLSHLIGTHMTSGLMEGFILCFVGGYLVTSPSRIGIFLAFKSMTAAIMAPIFARLGNSYSFGRINVLLVGALCYFLSVAFVLFAEHQTSQELENNEDLFFVVVSAVYIFAGIGFSTWQGTGGGALLSEIATSLARQETRANNNVQGHDPNLLITTSAFSGCKVFSGMATAISLLVFSAPSLHYAWKVGICVVSIFLGVVQLILGHEQHLWDDSLGWRAARRQQCKSNYLATDTIIGDTSPKYGSLSFDTKGNGTEQ</sequence>
<feature type="transmembrane region" description="Helical" evidence="1">
    <location>
        <begin position="353"/>
        <end position="376"/>
    </location>
</feature>
<feature type="transmembrane region" description="Helical" evidence="1">
    <location>
        <begin position="280"/>
        <end position="300"/>
    </location>
</feature>
<organism evidence="2">
    <name type="scientific">Attheya septentrionalis</name>
    <dbReference type="NCBI Taxonomy" id="420275"/>
    <lineage>
        <taxon>Eukaryota</taxon>
        <taxon>Sar</taxon>
        <taxon>Stramenopiles</taxon>
        <taxon>Ochrophyta</taxon>
        <taxon>Bacillariophyta</taxon>
        <taxon>Coscinodiscophyceae</taxon>
        <taxon>Chaetocerotophycidae</taxon>
        <taxon>Chaetocerotales</taxon>
        <taxon>Attheyaceae</taxon>
        <taxon>Attheya</taxon>
    </lineage>
</organism>
<gene>
    <name evidence="2" type="ORF">ASEP1449_LOCUS17971</name>
</gene>
<feature type="transmembrane region" description="Helical" evidence="1">
    <location>
        <begin position="113"/>
        <end position="133"/>
    </location>
</feature>
<keyword evidence="1" id="KW-0472">Membrane</keyword>
<feature type="transmembrane region" description="Helical" evidence="1">
    <location>
        <begin position="50"/>
        <end position="75"/>
    </location>
</feature>
<feature type="transmembrane region" description="Helical" evidence="1">
    <location>
        <begin position="245"/>
        <end position="268"/>
    </location>
</feature>
<reference evidence="2" key="1">
    <citation type="submission" date="2021-01" db="EMBL/GenBank/DDBJ databases">
        <authorList>
            <person name="Corre E."/>
            <person name="Pelletier E."/>
            <person name="Niang G."/>
            <person name="Scheremetjew M."/>
            <person name="Finn R."/>
            <person name="Kale V."/>
            <person name="Holt S."/>
            <person name="Cochrane G."/>
            <person name="Meng A."/>
            <person name="Brown T."/>
            <person name="Cohen L."/>
        </authorList>
    </citation>
    <scope>NUCLEOTIDE SEQUENCE</scope>
    <source>
        <strain evidence="2">CCMP2084</strain>
    </source>
</reference>
<name>A0A7S2UPJ5_9STRA</name>
<feature type="transmembrane region" description="Helical" evidence="1">
    <location>
        <begin position="153"/>
        <end position="182"/>
    </location>
</feature>
<dbReference type="EMBL" id="HBHQ01026548">
    <property type="protein sequence ID" value="CAD9826137.1"/>
    <property type="molecule type" value="Transcribed_RNA"/>
</dbReference>
<keyword evidence="1" id="KW-1133">Transmembrane helix</keyword>
<dbReference type="SUPFAM" id="SSF103473">
    <property type="entry name" value="MFS general substrate transporter"/>
    <property type="match status" value="1"/>
</dbReference>
<feature type="transmembrane region" description="Helical" evidence="1">
    <location>
        <begin position="382"/>
        <end position="400"/>
    </location>
</feature>
<accession>A0A7S2UPJ5</accession>
<feature type="transmembrane region" description="Helical" evidence="1">
    <location>
        <begin position="531"/>
        <end position="551"/>
    </location>
</feature>
<evidence type="ECO:0000256" key="1">
    <source>
        <dbReference type="SAM" id="Phobius"/>
    </source>
</evidence>
<keyword evidence="1" id="KW-0812">Transmembrane</keyword>
<feature type="transmembrane region" description="Helical" evidence="1">
    <location>
        <begin position="412"/>
        <end position="431"/>
    </location>
</feature>
<protein>
    <submittedName>
        <fullName evidence="2">Uncharacterized protein</fullName>
    </submittedName>
</protein>
<feature type="transmembrane region" description="Helical" evidence="1">
    <location>
        <begin position="446"/>
        <end position="465"/>
    </location>
</feature>
<feature type="transmembrane region" description="Helical" evidence="1">
    <location>
        <begin position="499"/>
        <end position="525"/>
    </location>
</feature>
<proteinExistence type="predicted"/>
<dbReference type="InterPro" id="IPR036259">
    <property type="entry name" value="MFS_trans_sf"/>
</dbReference>
<feature type="transmembrane region" description="Helical" evidence="1">
    <location>
        <begin position="81"/>
        <end position="101"/>
    </location>
</feature>
<evidence type="ECO:0000313" key="2">
    <source>
        <dbReference type="EMBL" id="CAD9826137.1"/>
    </source>
</evidence>